<protein>
    <submittedName>
        <fullName evidence="2">Uncharacterized protein</fullName>
    </submittedName>
</protein>
<dbReference type="RefSeq" id="WP_258864797.1">
    <property type="nucleotide sequence ID" value="NZ_UGHX01000001.1"/>
</dbReference>
<dbReference type="EMBL" id="UGHX01000001">
    <property type="protein sequence ID" value="STP11730.1"/>
    <property type="molecule type" value="Genomic_DNA"/>
</dbReference>
<accession>A0A377JUS6</accession>
<sequence>MDKHTLSEILKILPDDFTFKAVLDEDSQSICLEAQDKPHNMKQEAESIKQDSTQTPLSQEAVLELKAQEAEVKEQEQQEILAIQNELEEQELWENMCNAAKWGWWGCIEEDTQYYDIESKQWIDYTTYWSSRIKTELESKGIFMSDAEFMSLIHLSHPLIASSNCDLLNCELSIISLCDLYFELNDFIDKYATYEKAPDDFEGCTLLTCLHSQNLQDRADSAK</sequence>
<organism evidence="2 3">
    <name type="scientific">Helicobacter cinaedi</name>
    <dbReference type="NCBI Taxonomy" id="213"/>
    <lineage>
        <taxon>Bacteria</taxon>
        <taxon>Pseudomonadati</taxon>
        <taxon>Campylobacterota</taxon>
        <taxon>Epsilonproteobacteria</taxon>
        <taxon>Campylobacterales</taxon>
        <taxon>Helicobacteraceae</taxon>
        <taxon>Helicobacter</taxon>
    </lineage>
</organism>
<evidence type="ECO:0000256" key="1">
    <source>
        <dbReference type="SAM" id="Coils"/>
    </source>
</evidence>
<name>A0A377JUS6_9HELI</name>
<evidence type="ECO:0000313" key="2">
    <source>
        <dbReference type="EMBL" id="STP11730.1"/>
    </source>
</evidence>
<dbReference type="Proteomes" id="UP000255103">
    <property type="component" value="Unassembled WGS sequence"/>
</dbReference>
<dbReference type="AlphaFoldDB" id="A0A377JUS6"/>
<keyword evidence="1" id="KW-0175">Coiled coil</keyword>
<evidence type="ECO:0000313" key="3">
    <source>
        <dbReference type="Proteomes" id="UP000255103"/>
    </source>
</evidence>
<reference evidence="2 3" key="1">
    <citation type="submission" date="2018-06" db="EMBL/GenBank/DDBJ databases">
        <authorList>
            <consortium name="Pathogen Informatics"/>
            <person name="Doyle S."/>
        </authorList>
    </citation>
    <scope>NUCLEOTIDE SEQUENCE [LARGE SCALE GENOMIC DNA]</scope>
    <source>
        <strain evidence="2 3">NCTC12219</strain>
    </source>
</reference>
<proteinExistence type="predicted"/>
<gene>
    <name evidence="2" type="ORF">NCTC12219_01629</name>
</gene>
<feature type="coiled-coil region" evidence="1">
    <location>
        <begin position="58"/>
        <end position="90"/>
    </location>
</feature>